<dbReference type="Proteomes" id="UP000694888">
    <property type="component" value="Unplaced"/>
</dbReference>
<evidence type="ECO:0000313" key="2">
    <source>
        <dbReference type="RefSeq" id="XP_035827344.1"/>
    </source>
</evidence>
<dbReference type="PANTHER" id="PTHR46601">
    <property type="entry name" value="ULP_PROTEASE DOMAIN-CONTAINING PROTEIN"/>
    <property type="match status" value="1"/>
</dbReference>
<reference evidence="2" key="1">
    <citation type="submission" date="2025-08" db="UniProtKB">
        <authorList>
            <consortium name="RefSeq"/>
        </authorList>
    </citation>
    <scope>IDENTIFICATION</scope>
</reference>
<organism evidence="1 2">
    <name type="scientific">Aplysia californica</name>
    <name type="common">California sea hare</name>
    <dbReference type="NCBI Taxonomy" id="6500"/>
    <lineage>
        <taxon>Eukaryota</taxon>
        <taxon>Metazoa</taxon>
        <taxon>Spiralia</taxon>
        <taxon>Lophotrochozoa</taxon>
        <taxon>Mollusca</taxon>
        <taxon>Gastropoda</taxon>
        <taxon>Heterobranchia</taxon>
        <taxon>Euthyneura</taxon>
        <taxon>Tectipleura</taxon>
        <taxon>Aplysiida</taxon>
        <taxon>Aplysioidea</taxon>
        <taxon>Aplysiidae</taxon>
        <taxon>Aplysia</taxon>
    </lineage>
</organism>
<proteinExistence type="predicted"/>
<keyword evidence="1" id="KW-1185">Reference proteome</keyword>
<evidence type="ECO:0000313" key="1">
    <source>
        <dbReference type="Proteomes" id="UP000694888"/>
    </source>
</evidence>
<name>A0ABM1VY51_APLCA</name>
<dbReference type="PANTHER" id="PTHR46601:SF1">
    <property type="entry name" value="ADF-H DOMAIN-CONTAINING PROTEIN"/>
    <property type="match status" value="1"/>
</dbReference>
<accession>A0ABM1VY51</accession>
<gene>
    <name evidence="2" type="primary">LOC118478244</name>
</gene>
<sequence>MDLSENRKASYTVEVKSAHFGKSQITMHPIVCFYRSGEGLVRHSMVFMSDDICHDYHAVHHFTVMSLEALAKTSPTVQEMHIFSDGCAGQYKGKGTFANLSLYTGQKIQHVFFGSEHGKGEADSETGVINQAVDRAVTSGKLTVKDAGDLFAWCDRELVRSLDGFRR</sequence>
<dbReference type="RefSeq" id="XP_035827344.1">
    <property type="nucleotide sequence ID" value="XM_035971451.1"/>
</dbReference>
<dbReference type="GeneID" id="118478244"/>
<protein>
    <submittedName>
        <fullName evidence="2">Uncharacterized protein LOC118478244</fullName>
    </submittedName>
</protein>